<proteinExistence type="predicted"/>
<dbReference type="AlphaFoldDB" id="A0A1N7S1Z8"/>
<evidence type="ECO:0000313" key="2">
    <source>
        <dbReference type="Proteomes" id="UP000195569"/>
    </source>
</evidence>
<dbReference type="EMBL" id="CYGY02000029">
    <property type="protein sequence ID" value="SIT41402.1"/>
    <property type="molecule type" value="Genomic_DNA"/>
</dbReference>
<name>A0A1N7S1Z8_9BURK</name>
<evidence type="ECO:0000313" key="1">
    <source>
        <dbReference type="EMBL" id="SIT41402.1"/>
    </source>
</evidence>
<comment type="caution">
    <text evidence="1">The sequence shown here is derived from an EMBL/GenBank/DDBJ whole genome shotgun (WGS) entry which is preliminary data.</text>
</comment>
<reference evidence="1" key="1">
    <citation type="submission" date="2016-12" db="EMBL/GenBank/DDBJ databases">
        <authorList>
            <person name="Moulin L."/>
        </authorList>
    </citation>
    <scope>NUCLEOTIDE SEQUENCE [LARGE SCALE GENOMIC DNA]</scope>
    <source>
        <strain evidence="1">STM 7183</strain>
    </source>
</reference>
<protein>
    <submittedName>
        <fullName evidence="1">Uncharacterized protein</fullName>
    </submittedName>
</protein>
<keyword evidence="2" id="KW-1185">Reference proteome</keyword>
<sequence length="36" mass="4073">MEQVHHARIVHPFLMSARCKGLSGFVFRARGVSAYI</sequence>
<gene>
    <name evidence="1" type="ORF">BN2476_290026</name>
</gene>
<accession>A0A1N7S1Z8</accession>
<organism evidence="1 2">
    <name type="scientific">Paraburkholderia piptadeniae</name>
    <dbReference type="NCBI Taxonomy" id="1701573"/>
    <lineage>
        <taxon>Bacteria</taxon>
        <taxon>Pseudomonadati</taxon>
        <taxon>Pseudomonadota</taxon>
        <taxon>Betaproteobacteria</taxon>
        <taxon>Burkholderiales</taxon>
        <taxon>Burkholderiaceae</taxon>
        <taxon>Paraburkholderia</taxon>
    </lineage>
</organism>
<dbReference type="Proteomes" id="UP000195569">
    <property type="component" value="Unassembled WGS sequence"/>
</dbReference>